<keyword evidence="3" id="KW-1185">Reference proteome</keyword>
<accession>A0A1H3QQ07</accession>
<feature type="region of interest" description="Disordered" evidence="1">
    <location>
        <begin position="93"/>
        <end position="127"/>
    </location>
</feature>
<dbReference type="EMBL" id="FNOK01000049">
    <property type="protein sequence ID" value="SDZ15506.1"/>
    <property type="molecule type" value="Genomic_DNA"/>
</dbReference>
<dbReference type="Proteomes" id="UP000199529">
    <property type="component" value="Unassembled WGS sequence"/>
</dbReference>
<organism evidence="2 3">
    <name type="scientific">Saccharopolyspora shandongensis</name>
    <dbReference type="NCBI Taxonomy" id="418495"/>
    <lineage>
        <taxon>Bacteria</taxon>
        <taxon>Bacillati</taxon>
        <taxon>Actinomycetota</taxon>
        <taxon>Actinomycetes</taxon>
        <taxon>Pseudonocardiales</taxon>
        <taxon>Pseudonocardiaceae</taxon>
        <taxon>Saccharopolyspora</taxon>
    </lineage>
</organism>
<name>A0A1H3QQ07_9PSEU</name>
<feature type="compositionally biased region" description="Basic and acidic residues" evidence="1">
    <location>
        <begin position="105"/>
        <end position="116"/>
    </location>
</feature>
<proteinExistence type="predicted"/>
<evidence type="ECO:0000256" key="1">
    <source>
        <dbReference type="SAM" id="MobiDB-lite"/>
    </source>
</evidence>
<feature type="compositionally biased region" description="Low complexity" evidence="1">
    <location>
        <begin position="7"/>
        <end position="23"/>
    </location>
</feature>
<dbReference type="STRING" id="418495.SAMN05216215_104913"/>
<protein>
    <submittedName>
        <fullName evidence="2">Uncharacterized protein</fullName>
    </submittedName>
</protein>
<dbReference type="OrthoDB" id="4669120at2"/>
<sequence>MNEGQHPVQSAVAPPAVARPEAPKPVVAKQVPVISVAKPPETMGPVEVPKGQDADDAAFAPALGTSEWNQQAGGAVLTNTAAASASVASAQAVAAPLPPGGPGPRQDDTPTVEVRKPQGWRPRKQRSVPRLDIGRHQATEQELDLLQLTGTSFGFPLGRNQAGFPVTMTLFQPEPVSIALVGASWAARLLAYRALRFGAKVLVFTDQPAGWSDLGQAATGRADRVAVLEPGAPAGVVASADAPVLSLYDAESPPSPAQPAPWQTRVMVLHRFTPQRAHVALQADVLLLQRLAPDEAAAIAAARRFTSRTAEQLQAVHDDMLAVLTKSENHYVWVNPADREQEELGAPGRY</sequence>
<dbReference type="AlphaFoldDB" id="A0A1H3QQ07"/>
<evidence type="ECO:0000313" key="2">
    <source>
        <dbReference type="EMBL" id="SDZ15506.1"/>
    </source>
</evidence>
<gene>
    <name evidence="2" type="ORF">SAMN05216215_104913</name>
</gene>
<feature type="region of interest" description="Disordered" evidence="1">
    <location>
        <begin position="1"/>
        <end position="23"/>
    </location>
</feature>
<dbReference type="RefSeq" id="WP_093274591.1">
    <property type="nucleotide sequence ID" value="NZ_FNOK01000049.1"/>
</dbReference>
<reference evidence="3" key="1">
    <citation type="submission" date="2016-10" db="EMBL/GenBank/DDBJ databases">
        <authorList>
            <person name="Varghese N."/>
            <person name="Submissions S."/>
        </authorList>
    </citation>
    <scope>NUCLEOTIDE SEQUENCE [LARGE SCALE GENOMIC DNA]</scope>
    <source>
        <strain evidence="3">CGMCC 4.3530</strain>
    </source>
</reference>
<evidence type="ECO:0000313" key="3">
    <source>
        <dbReference type="Proteomes" id="UP000199529"/>
    </source>
</evidence>